<dbReference type="EMBL" id="JBIRYI010000007">
    <property type="protein sequence ID" value="MFI2487698.1"/>
    <property type="molecule type" value="Genomic_DNA"/>
</dbReference>
<evidence type="ECO:0000313" key="2">
    <source>
        <dbReference type="Proteomes" id="UP001611580"/>
    </source>
</evidence>
<dbReference type="RefSeq" id="WP_397404637.1">
    <property type="nucleotide sequence ID" value="NZ_JBIRYI010000007.1"/>
</dbReference>
<dbReference type="Pfam" id="PF13416">
    <property type="entry name" value="SBP_bac_8"/>
    <property type="match status" value="1"/>
</dbReference>
<gene>
    <name evidence="1" type="ORF">ACH47X_12345</name>
</gene>
<dbReference type="PANTHER" id="PTHR43649:SF32">
    <property type="entry name" value="SUGAR BINDING SECRETED PROTEIN"/>
    <property type="match status" value="1"/>
</dbReference>
<evidence type="ECO:0000313" key="1">
    <source>
        <dbReference type="EMBL" id="MFI2487698.1"/>
    </source>
</evidence>
<proteinExistence type="predicted"/>
<name>A0ABW7XK11_9MICO</name>
<comment type="caution">
    <text evidence="1">The sequence shown here is derived from an EMBL/GenBank/DDBJ whole genome shotgun (WGS) entry which is preliminary data.</text>
</comment>
<dbReference type="InterPro" id="IPR006059">
    <property type="entry name" value="SBP"/>
</dbReference>
<accession>A0ABW7XK11</accession>
<sequence>MPTKHGPVRSRTVATRRRAAAATLAVFVLPLTACGSLLGGESTGSDGDDDAPITLTVSTFNDFGYTDELLARYTEEHPNVTVEHIVAPTSDEARLQMLKAFTTGDGSDLADVVAAEVDWLPELMEHSELFEDLSDPEVNKRWVNWKVAQATTTDGKVLGYGTDIGPEAICYRADLFEEAGLPSDREAVAELLGGKDATWERYFEVGRQFTAQSDSAWFDGTTGMFQGMVNQLPAAFEDPATQKPTDLAINNEVRAIYDQITGGISDGLSAGLEQWTPEWTAGFQENAFATMLCPGWMMGPIESYSQGVTGWDVANVFPGGGGNWGGSFLTVPSAGLHTDEAKELAAWLTAPEQQTEAFTTAGAFPSQLEAQDSDAVQSYVNPFFNNAPVGKIFTARAQSIDGAPHKGRYYFAIRDEVNNALAAVDAGTNSPEIAWNQAVQTVGAFRIKE</sequence>
<dbReference type="InterPro" id="IPR050490">
    <property type="entry name" value="Bact_solute-bd_prot1"/>
</dbReference>
<dbReference type="Gene3D" id="3.40.190.10">
    <property type="entry name" value="Periplasmic binding protein-like II"/>
    <property type="match status" value="1"/>
</dbReference>
<dbReference type="Proteomes" id="UP001611580">
    <property type="component" value="Unassembled WGS sequence"/>
</dbReference>
<keyword evidence="2" id="KW-1185">Reference proteome</keyword>
<dbReference type="PANTHER" id="PTHR43649">
    <property type="entry name" value="ARABINOSE-BINDING PROTEIN-RELATED"/>
    <property type="match status" value="1"/>
</dbReference>
<protein>
    <submittedName>
        <fullName evidence="1">ABC transporter substrate-binding protein</fullName>
    </submittedName>
</protein>
<organism evidence="1 2">
    <name type="scientific">Promicromonospora kroppenstedtii</name>
    <dbReference type="NCBI Taxonomy" id="440482"/>
    <lineage>
        <taxon>Bacteria</taxon>
        <taxon>Bacillati</taxon>
        <taxon>Actinomycetota</taxon>
        <taxon>Actinomycetes</taxon>
        <taxon>Micrococcales</taxon>
        <taxon>Promicromonosporaceae</taxon>
        <taxon>Promicromonospora</taxon>
    </lineage>
</organism>
<dbReference type="SUPFAM" id="SSF53850">
    <property type="entry name" value="Periplasmic binding protein-like II"/>
    <property type="match status" value="1"/>
</dbReference>
<reference evidence="1 2" key="1">
    <citation type="submission" date="2024-10" db="EMBL/GenBank/DDBJ databases">
        <title>The Natural Products Discovery Center: Release of the First 8490 Sequenced Strains for Exploring Actinobacteria Biosynthetic Diversity.</title>
        <authorList>
            <person name="Kalkreuter E."/>
            <person name="Kautsar S.A."/>
            <person name="Yang D."/>
            <person name="Bader C.D."/>
            <person name="Teijaro C.N."/>
            <person name="Fluegel L."/>
            <person name="Davis C.M."/>
            <person name="Simpson J.R."/>
            <person name="Lauterbach L."/>
            <person name="Steele A.D."/>
            <person name="Gui C."/>
            <person name="Meng S."/>
            <person name="Li G."/>
            <person name="Viehrig K."/>
            <person name="Ye F."/>
            <person name="Su P."/>
            <person name="Kiefer A.F."/>
            <person name="Nichols A."/>
            <person name="Cepeda A.J."/>
            <person name="Yan W."/>
            <person name="Fan B."/>
            <person name="Jiang Y."/>
            <person name="Adhikari A."/>
            <person name="Zheng C.-J."/>
            <person name="Schuster L."/>
            <person name="Cowan T.M."/>
            <person name="Smanski M.J."/>
            <person name="Chevrette M.G."/>
            <person name="De Carvalho L.P.S."/>
            <person name="Shen B."/>
        </authorList>
    </citation>
    <scope>NUCLEOTIDE SEQUENCE [LARGE SCALE GENOMIC DNA]</scope>
    <source>
        <strain evidence="1 2">NPDC019481</strain>
    </source>
</reference>